<organism evidence="7 8">
    <name type="scientific">Tetraparma gracilis</name>
    <dbReference type="NCBI Taxonomy" id="2962635"/>
    <lineage>
        <taxon>Eukaryota</taxon>
        <taxon>Sar</taxon>
        <taxon>Stramenopiles</taxon>
        <taxon>Ochrophyta</taxon>
        <taxon>Bolidophyceae</taxon>
        <taxon>Parmales</taxon>
        <taxon>Triparmaceae</taxon>
        <taxon>Tetraparma</taxon>
    </lineage>
</organism>
<name>A0ABQ6MNC6_9STRA</name>
<evidence type="ECO:0000256" key="2">
    <source>
        <dbReference type="ARBA" id="ARBA00013090"/>
    </source>
</evidence>
<evidence type="ECO:0000256" key="6">
    <source>
        <dbReference type="ARBA" id="ARBA00023316"/>
    </source>
</evidence>
<dbReference type="Pfam" id="PF01177">
    <property type="entry name" value="Asp_Glu_race"/>
    <property type="match status" value="1"/>
</dbReference>
<keyword evidence="8" id="KW-1185">Reference proteome</keyword>
<keyword evidence="6" id="KW-0961">Cell wall biogenesis/degradation</keyword>
<evidence type="ECO:0000256" key="4">
    <source>
        <dbReference type="ARBA" id="ARBA00022984"/>
    </source>
</evidence>
<dbReference type="HAMAP" id="MF_00258">
    <property type="entry name" value="Glu_racemase"/>
    <property type="match status" value="1"/>
</dbReference>
<dbReference type="Proteomes" id="UP001165060">
    <property type="component" value="Unassembled WGS sequence"/>
</dbReference>
<reference evidence="7 8" key="1">
    <citation type="journal article" date="2023" name="Commun. Biol.">
        <title>Genome analysis of Parmales, the sister group of diatoms, reveals the evolutionary specialization of diatoms from phago-mixotrophs to photoautotrophs.</title>
        <authorList>
            <person name="Ban H."/>
            <person name="Sato S."/>
            <person name="Yoshikawa S."/>
            <person name="Yamada K."/>
            <person name="Nakamura Y."/>
            <person name="Ichinomiya M."/>
            <person name="Sato N."/>
            <person name="Blanc-Mathieu R."/>
            <person name="Endo H."/>
            <person name="Kuwata A."/>
            <person name="Ogata H."/>
        </authorList>
    </citation>
    <scope>NUCLEOTIDE SEQUENCE [LARGE SCALE GENOMIC DNA]</scope>
</reference>
<evidence type="ECO:0000256" key="1">
    <source>
        <dbReference type="ARBA" id="ARBA00001602"/>
    </source>
</evidence>
<keyword evidence="3" id="KW-0133">Cell shape</keyword>
<evidence type="ECO:0000313" key="8">
    <source>
        <dbReference type="Proteomes" id="UP001165060"/>
    </source>
</evidence>
<evidence type="ECO:0000256" key="3">
    <source>
        <dbReference type="ARBA" id="ARBA00022960"/>
    </source>
</evidence>
<dbReference type="EMBL" id="BRYB01000383">
    <property type="protein sequence ID" value="GMI28969.1"/>
    <property type="molecule type" value="Genomic_DNA"/>
</dbReference>
<dbReference type="EC" id="5.1.1.3" evidence="2"/>
<dbReference type="NCBIfam" id="TIGR00067">
    <property type="entry name" value="glut_race"/>
    <property type="match status" value="1"/>
</dbReference>
<dbReference type="PANTHER" id="PTHR21198:SF2">
    <property type="entry name" value="GLUTAMATE RACEMASE"/>
    <property type="match status" value="1"/>
</dbReference>
<evidence type="ECO:0000256" key="5">
    <source>
        <dbReference type="ARBA" id="ARBA00023235"/>
    </source>
</evidence>
<comment type="caution">
    <text evidence="7">The sequence shown here is derived from an EMBL/GenBank/DDBJ whole genome shotgun (WGS) entry which is preliminary data.</text>
</comment>
<keyword evidence="5" id="KW-0413">Isomerase</keyword>
<protein>
    <recommendedName>
        <fullName evidence="2">glutamate racemase</fullName>
        <ecNumber evidence="2">5.1.1.3</ecNumber>
    </recommendedName>
</protein>
<evidence type="ECO:0000313" key="7">
    <source>
        <dbReference type="EMBL" id="GMI28969.1"/>
    </source>
</evidence>
<accession>A0ABQ6MNC6</accession>
<dbReference type="InterPro" id="IPR001920">
    <property type="entry name" value="Asp/Glu_race"/>
</dbReference>
<dbReference type="InterPro" id="IPR004391">
    <property type="entry name" value="Glu_race"/>
</dbReference>
<gene>
    <name evidence="7" type="ORF">TeGR_g1171</name>
</gene>
<proteinExistence type="inferred from homology"/>
<dbReference type="InterPro" id="IPR015942">
    <property type="entry name" value="Asp/Glu/hydantoin_racemase"/>
</dbReference>
<dbReference type="PANTHER" id="PTHR21198">
    <property type="entry name" value="GLUTAMATE RACEMASE"/>
    <property type="match status" value="1"/>
</dbReference>
<sequence>MEHWSWRDEEKKISGKVTTIGMFDSGVGGLTVYLELKKRCPSIHVIYYADTLRQPYGPRPQEAIAEFSAQILRFLQSQGAELVVVACGTATCAVFDSRLNEHPSFSATPILGTIGPSIEAALSHGPRVGVMATEGTCSANAYSRLLPPSSSLVQVACPGFSSIAEANAASDPRTRSAAREAMAPFRRSVDSIIYGCTHYPLLAPAIEAALRDFPGPAVALVDPAAPLVASLLPLLEPCAGPATTRFCASGDPSLFAERASGILGYDVSGQCELVTLT</sequence>
<keyword evidence="4" id="KW-0573">Peptidoglycan synthesis</keyword>
<dbReference type="PROSITE" id="PS00924">
    <property type="entry name" value="ASP_GLU_RACEMASE_2"/>
    <property type="match status" value="1"/>
</dbReference>
<dbReference type="Gene3D" id="3.40.50.1860">
    <property type="match status" value="2"/>
</dbReference>
<dbReference type="InterPro" id="IPR033134">
    <property type="entry name" value="Asp/Glu_racemase_AS_2"/>
</dbReference>
<dbReference type="SUPFAM" id="SSF53681">
    <property type="entry name" value="Aspartate/glutamate racemase"/>
    <property type="match status" value="2"/>
</dbReference>
<comment type="catalytic activity">
    <reaction evidence="1">
        <text>L-glutamate = D-glutamate</text>
        <dbReference type="Rhea" id="RHEA:12813"/>
        <dbReference type="ChEBI" id="CHEBI:29985"/>
        <dbReference type="ChEBI" id="CHEBI:29986"/>
        <dbReference type="EC" id="5.1.1.3"/>
    </reaction>
</comment>